<dbReference type="Proteomes" id="UP000823388">
    <property type="component" value="Chromosome 5N"/>
</dbReference>
<dbReference type="AlphaFoldDB" id="A0A8T0S051"/>
<feature type="region of interest" description="Disordered" evidence="1">
    <location>
        <begin position="88"/>
        <end position="125"/>
    </location>
</feature>
<dbReference type="EMBL" id="CM029046">
    <property type="protein sequence ID" value="KAG2592282.1"/>
    <property type="molecule type" value="Genomic_DNA"/>
</dbReference>
<evidence type="ECO:0000256" key="1">
    <source>
        <dbReference type="SAM" id="MobiDB-lite"/>
    </source>
</evidence>
<proteinExistence type="predicted"/>
<organism evidence="2 3">
    <name type="scientific">Panicum virgatum</name>
    <name type="common">Blackwell switchgrass</name>
    <dbReference type="NCBI Taxonomy" id="38727"/>
    <lineage>
        <taxon>Eukaryota</taxon>
        <taxon>Viridiplantae</taxon>
        <taxon>Streptophyta</taxon>
        <taxon>Embryophyta</taxon>
        <taxon>Tracheophyta</taxon>
        <taxon>Spermatophyta</taxon>
        <taxon>Magnoliopsida</taxon>
        <taxon>Liliopsida</taxon>
        <taxon>Poales</taxon>
        <taxon>Poaceae</taxon>
        <taxon>PACMAD clade</taxon>
        <taxon>Panicoideae</taxon>
        <taxon>Panicodae</taxon>
        <taxon>Paniceae</taxon>
        <taxon>Panicinae</taxon>
        <taxon>Panicum</taxon>
        <taxon>Panicum sect. Hiantes</taxon>
    </lineage>
</organism>
<evidence type="ECO:0000313" key="3">
    <source>
        <dbReference type="Proteomes" id="UP000823388"/>
    </source>
</evidence>
<keyword evidence="3" id="KW-1185">Reference proteome</keyword>
<feature type="compositionally biased region" description="Low complexity" evidence="1">
    <location>
        <begin position="109"/>
        <end position="118"/>
    </location>
</feature>
<name>A0A8T0S051_PANVG</name>
<feature type="compositionally biased region" description="Pro residues" evidence="1">
    <location>
        <begin position="89"/>
        <end position="108"/>
    </location>
</feature>
<accession>A0A8T0S051</accession>
<feature type="compositionally biased region" description="Basic residues" evidence="1">
    <location>
        <begin position="1"/>
        <end position="11"/>
    </location>
</feature>
<feature type="compositionally biased region" description="Polar residues" evidence="1">
    <location>
        <begin position="59"/>
        <end position="72"/>
    </location>
</feature>
<sequence length="125" mass="13497">MYSRSRRHPSRARLVATSPAQLVPLAHKAPAHTARRSSSATARPRRRRSWPTAARASDFGSSPQGSYKQRQGLSAGLALTRCRLARLLPAPPVSSPPGRAHPPPPRGSAPPTRRSSPATHRPCLH</sequence>
<gene>
    <name evidence="2" type="ORF">PVAP13_5NG538672</name>
</gene>
<feature type="region of interest" description="Disordered" evidence="1">
    <location>
        <begin position="1"/>
        <end position="72"/>
    </location>
</feature>
<reference evidence="2" key="1">
    <citation type="submission" date="2020-05" db="EMBL/GenBank/DDBJ databases">
        <title>WGS assembly of Panicum virgatum.</title>
        <authorList>
            <person name="Lovell J.T."/>
            <person name="Jenkins J."/>
            <person name="Shu S."/>
            <person name="Juenger T.E."/>
            <person name="Schmutz J."/>
        </authorList>
    </citation>
    <scope>NUCLEOTIDE SEQUENCE</scope>
    <source>
        <strain evidence="2">AP13</strain>
    </source>
</reference>
<comment type="caution">
    <text evidence="2">The sequence shown here is derived from an EMBL/GenBank/DDBJ whole genome shotgun (WGS) entry which is preliminary data.</text>
</comment>
<protein>
    <submittedName>
        <fullName evidence="2">Uncharacterized protein</fullName>
    </submittedName>
</protein>
<evidence type="ECO:0000313" key="2">
    <source>
        <dbReference type="EMBL" id="KAG2592282.1"/>
    </source>
</evidence>